<sequence length="69" mass="7577">MRPLPPVPLKCSQTLESVNSADSDKTVSVTLPDKPEVVRMTPKVDVEVKFNGEKLNGNAIFGEIEYTTD</sequence>
<proteinExistence type="predicted"/>
<keyword evidence="2" id="KW-1185">Reference proteome</keyword>
<gene>
    <name evidence="1" type="ORF">BIW11_03777</name>
</gene>
<protein>
    <submittedName>
        <fullName evidence="1">Uncharacterized protein</fullName>
    </submittedName>
</protein>
<reference evidence="1 2" key="1">
    <citation type="journal article" date="2017" name="Gigascience">
        <title>Draft genome of the honey bee ectoparasitic mite, Tropilaelaps mercedesae, is shaped by the parasitic life history.</title>
        <authorList>
            <person name="Dong X."/>
            <person name="Armstrong S.D."/>
            <person name="Xia D."/>
            <person name="Makepeace B.L."/>
            <person name="Darby A.C."/>
            <person name="Kadowaki T."/>
        </authorList>
    </citation>
    <scope>NUCLEOTIDE SEQUENCE [LARGE SCALE GENOMIC DNA]</scope>
    <source>
        <strain evidence="1">Wuxi-XJTLU</strain>
    </source>
</reference>
<comment type="caution">
    <text evidence="1">The sequence shown here is derived from an EMBL/GenBank/DDBJ whole genome shotgun (WGS) entry which is preliminary data.</text>
</comment>
<name>A0A1V9XFU7_9ACAR</name>
<dbReference type="InParanoid" id="A0A1V9XFU7"/>
<evidence type="ECO:0000313" key="2">
    <source>
        <dbReference type="Proteomes" id="UP000192247"/>
    </source>
</evidence>
<accession>A0A1V9XFU7</accession>
<dbReference type="EMBL" id="MNPL01011845">
    <property type="protein sequence ID" value="OQR72414.1"/>
    <property type="molecule type" value="Genomic_DNA"/>
</dbReference>
<dbReference type="AlphaFoldDB" id="A0A1V9XFU7"/>
<evidence type="ECO:0000313" key="1">
    <source>
        <dbReference type="EMBL" id="OQR72414.1"/>
    </source>
</evidence>
<dbReference type="Proteomes" id="UP000192247">
    <property type="component" value="Unassembled WGS sequence"/>
</dbReference>
<organism evidence="1 2">
    <name type="scientific">Tropilaelaps mercedesae</name>
    <dbReference type="NCBI Taxonomy" id="418985"/>
    <lineage>
        <taxon>Eukaryota</taxon>
        <taxon>Metazoa</taxon>
        <taxon>Ecdysozoa</taxon>
        <taxon>Arthropoda</taxon>
        <taxon>Chelicerata</taxon>
        <taxon>Arachnida</taxon>
        <taxon>Acari</taxon>
        <taxon>Parasitiformes</taxon>
        <taxon>Mesostigmata</taxon>
        <taxon>Gamasina</taxon>
        <taxon>Dermanyssoidea</taxon>
        <taxon>Laelapidae</taxon>
        <taxon>Tropilaelaps</taxon>
    </lineage>
</organism>